<feature type="domain" description="Lactate racemase C-terminal" evidence="2">
    <location>
        <begin position="279"/>
        <end position="426"/>
    </location>
</feature>
<dbReference type="InterPro" id="IPR048520">
    <property type="entry name" value="LarA_C"/>
</dbReference>
<dbReference type="EMBL" id="JAAXPM010000003">
    <property type="protein sequence ID" value="NKY66754.1"/>
    <property type="molecule type" value="Genomic_DNA"/>
</dbReference>
<dbReference type="PANTHER" id="PTHR33171">
    <property type="entry name" value="LAR_N DOMAIN-CONTAINING PROTEIN"/>
    <property type="match status" value="1"/>
</dbReference>
<reference evidence="3 4" key="1">
    <citation type="submission" date="2020-04" db="EMBL/GenBank/DDBJ databases">
        <title>MicrobeNet Type strains.</title>
        <authorList>
            <person name="Nicholson A.C."/>
        </authorList>
    </citation>
    <scope>NUCLEOTIDE SEQUENCE [LARGE SCALE GENOMIC DNA]</scope>
    <source>
        <strain evidence="3 4">CCUG 33494</strain>
    </source>
</reference>
<proteinExistence type="predicted"/>
<feature type="domain" description="LarA-like N-terminal" evidence="1">
    <location>
        <begin position="8"/>
        <end position="216"/>
    </location>
</feature>
<dbReference type="Pfam" id="PF09861">
    <property type="entry name" value="Lar_N"/>
    <property type="match status" value="1"/>
</dbReference>
<sequence length="428" mass="46447">MMEISLPYGKGKLTGEVPSSRLQGTIAADADAVLAKSYELSEKEIVDNSLANPIDSKHLSELVVGKQNIVVISSDHTRPVPSKRIMPNIIAEIKKGNPDAEITILVATGTHRLTTHDELVDKYGEDIVNNINIVVHDSDDTENMINVGTLPSGADCEINRVAAEADVLVAEGFIEPHFFAGYSGGRKAVFPGIASRKSVVGNHNGQFIDSKHSRTGMLMHNPIHKDMLEAARLSKLQFIVNVVLDHDKRIVGSFAGNSETAHIAGTKFVDSIMEAKPLYTDITITSNGGYPLDQNIYQTVKGMTGAEATNIEDGVIIIASRLSDGTGGEKFYRQFKDCEKISDIYENAVKMPALHTEQDQWQAQILARVMMKHHVIIISDESNKQIIEDMKMTFASSIEEALTIADGIVGADSSIAVLPDGVSTIIKA</sequence>
<comment type="caution">
    <text evidence="3">The sequence shown here is derived from an EMBL/GenBank/DDBJ whole genome shotgun (WGS) entry which is preliminary data.</text>
</comment>
<evidence type="ECO:0000313" key="4">
    <source>
        <dbReference type="Proteomes" id="UP000585749"/>
    </source>
</evidence>
<dbReference type="InterPro" id="IPR018657">
    <property type="entry name" value="LarA-like_N"/>
</dbReference>
<dbReference type="OrthoDB" id="9770545at2"/>
<gene>
    <name evidence="3" type="primary">larA</name>
    <name evidence="3" type="ORF">HF960_03520</name>
</gene>
<evidence type="ECO:0000313" key="3">
    <source>
        <dbReference type="EMBL" id="NKY66754.1"/>
    </source>
</evidence>
<evidence type="ECO:0000259" key="1">
    <source>
        <dbReference type="Pfam" id="PF09861"/>
    </source>
</evidence>
<dbReference type="InterPro" id="IPR048068">
    <property type="entry name" value="LarA-like"/>
</dbReference>
<accession>A0A7X6LM58</accession>
<dbReference type="PANTHER" id="PTHR33171:SF17">
    <property type="entry name" value="LARA-LIKE N-TERMINAL DOMAIN-CONTAINING PROTEIN"/>
    <property type="match status" value="1"/>
</dbReference>
<dbReference type="Pfam" id="PF21113">
    <property type="entry name" value="LarA_C"/>
    <property type="match status" value="1"/>
</dbReference>
<name>A0A7X6LM58_WEIHE</name>
<dbReference type="NCBIfam" id="NF033504">
    <property type="entry name" value="Ni_dep_LarA"/>
    <property type="match status" value="1"/>
</dbReference>
<dbReference type="Proteomes" id="UP000585749">
    <property type="component" value="Unassembled WGS sequence"/>
</dbReference>
<dbReference type="GO" id="GO:0050043">
    <property type="term" value="F:lactate racemase activity"/>
    <property type="evidence" value="ECO:0007669"/>
    <property type="project" value="InterPro"/>
</dbReference>
<dbReference type="RefSeq" id="WP_074427084.1">
    <property type="nucleotide sequence ID" value="NZ_BJEG01000002.1"/>
</dbReference>
<dbReference type="InterPro" id="IPR043166">
    <property type="entry name" value="LarA-like_C"/>
</dbReference>
<evidence type="ECO:0000259" key="2">
    <source>
        <dbReference type="Pfam" id="PF21113"/>
    </source>
</evidence>
<organism evidence="3 4">
    <name type="scientific">Weissella hellenica</name>
    <dbReference type="NCBI Taxonomy" id="46256"/>
    <lineage>
        <taxon>Bacteria</taxon>
        <taxon>Bacillati</taxon>
        <taxon>Bacillota</taxon>
        <taxon>Bacilli</taxon>
        <taxon>Lactobacillales</taxon>
        <taxon>Lactobacillaceae</taxon>
        <taxon>Weissella</taxon>
    </lineage>
</organism>
<dbReference type="Gene3D" id="3.40.50.11440">
    <property type="match status" value="1"/>
</dbReference>
<protein>
    <submittedName>
        <fullName evidence="3">Nickel-dependent lactate racemase</fullName>
    </submittedName>
</protein>
<dbReference type="Gene3D" id="3.90.226.30">
    <property type="match status" value="1"/>
</dbReference>
<dbReference type="InterPro" id="IPR047926">
    <property type="entry name" value="Ni_dep_LarA"/>
</dbReference>
<dbReference type="AlphaFoldDB" id="A0A7X6LM58"/>